<reference evidence="3 4" key="1">
    <citation type="submission" date="2018-03" db="EMBL/GenBank/DDBJ databases">
        <title>Cross-interface Injection: A General Nanoliter Liquid Handling Method Applied to Single Cells Genome Amplification Automated Nanoliter Liquid Handling Applied to Single Cell Multiple Displacement Amplification.</title>
        <authorList>
            <person name="Yun J."/>
            <person name="Xu P."/>
            <person name="Xu J."/>
            <person name="Dai X."/>
            <person name="Wang Y."/>
            <person name="Zheng X."/>
            <person name="Cao C."/>
            <person name="Yi Q."/>
            <person name="Zhu Y."/>
            <person name="Wang L."/>
            <person name="Dong Z."/>
            <person name="Huang Y."/>
            <person name="Huang L."/>
            <person name="Du W."/>
        </authorList>
    </citation>
    <scope>NUCLEOTIDE SEQUENCE [LARGE SCALE GENOMIC DNA]</scope>
    <source>
        <strain evidence="2 4">A12-4</strain>
        <strain evidence="1 3">A9-4</strain>
    </source>
</reference>
<name>A0A2T4D5B2_9GAMM</name>
<dbReference type="EMBL" id="PYVF01000001">
    <property type="protein sequence ID" value="PTB90492.1"/>
    <property type="molecule type" value="Genomic_DNA"/>
</dbReference>
<proteinExistence type="predicted"/>
<dbReference type="Proteomes" id="UP000241514">
    <property type="component" value="Unassembled WGS sequence"/>
</dbReference>
<evidence type="ECO:0000313" key="1">
    <source>
        <dbReference type="EMBL" id="PTB89016.1"/>
    </source>
</evidence>
<dbReference type="Proteomes" id="UP000242087">
    <property type="component" value="Unassembled WGS sequence"/>
</dbReference>
<evidence type="ECO:0000313" key="3">
    <source>
        <dbReference type="Proteomes" id="UP000241514"/>
    </source>
</evidence>
<sequence>MTRFIHLAVFVFYIALSYVLWSAASQPSEQAVSATNDPVLESTPEQLVRNPLQSADSSHSIAQLYELLAELKSVRDELQASSEHATIDVEAFTAMTNDQRRELLQDELAQGKAVPKSAMSYLLGYDTTFAELYAPDSRFADWDFEAEQTEVAAMLAEPVAAETFERISCLKMTCNIHFGTNQYSEKRAIERAFQNAVSNQPNAGRQRWLHSKYDSSEVHISFGRRLGN</sequence>
<organism evidence="2 4">
    <name type="scientific">Pseudidiomarina aestuarii</name>
    <dbReference type="NCBI Taxonomy" id="624146"/>
    <lineage>
        <taxon>Bacteria</taxon>
        <taxon>Pseudomonadati</taxon>
        <taxon>Pseudomonadota</taxon>
        <taxon>Gammaproteobacteria</taxon>
        <taxon>Alteromonadales</taxon>
        <taxon>Idiomarinaceae</taxon>
        <taxon>Pseudidiomarina</taxon>
    </lineage>
</organism>
<gene>
    <name evidence="2" type="ORF">C9927_00150</name>
    <name evidence="1" type="ORF">C9928_04815</name>
</gene>
<accession>A0A2T4D5B2</accession>
<evidence type="ECO:0000313" key="4">
    <source>
        <dbReference type="Proteomes" id="UP000242087"/>
    </source>
</evidence>
<dbReference type="EMBL" id="PYVG01000024">
    <property type="protein sequence ID" value="PTB89016.1"/>
    <property type="molecule type" value="Genomic_DNA"/>
</dbReference>
<dbReference type="AlphaFoldDB" id="A0A2T4D5B2"/>
<evidence type="ECO:0000313" key="2">
    <source>
        <dbReference type="EMBL" id="PTB90492.1"/>
    </source>
</evidence>
<comment type="caution">
    <text evidence="2">The sequence shown here is derived from an EMBL/GenBank/DDBJ whole genome shotgun (WGS) entry which is preliminary data.</text>
</comment>
<protein>
    <submittedName>
        <fullName evidence="2">Uncharacterized protein</fullName>
    </submittedName>
</protein>